<name>A0A1I1PNG7_9RHOB</name>
<dbReference type="EMBL" id="FOLG01000014">
    <property type="protein sequence ID" value="SFD07530.1"/>
    <property type="molecule type" value="Genomic_DNA"/>
</dbReference>
<evidence type="ECO:0000256" key="8">
    <source>
        <dbReference type="RuleBase" id="RU363041"/>
    </source>
</evidence>
<evidence type="ECO:0000256" key="7">
    <source>
        <dbReference type="ARBA" id="ARBA00023136"/>
    </source>
</evidence>
<dbReference type="InterPro" id="IPR002781">
    <property type="entry name" value="TM_pro_TauE-like"/>
</dbReference>
<evidence type="ECO:0000256" key="1">
    <source>
        <dbReference type="ARBA" id="ARBA00004651"/>
    </source>
</evidence>
<dbReference type="Pfam" id="PF01925">
    <property type="entry name" value="TauE"/>
    <property type="match status" value="1"/>
</dbReference>
<dbReference type="OrthoDB" id="9800873at2"/>
<feature type="transmembrane region" description="Helical" evidence="8">
    <location>
        <begin position="108"/>
        <end position="128"/>
    </location>
</feature>
<dbReference type="Proteomes" id="UP000198728">
    <property type="component" value="Unassembled WGS sequence"/>
</dbReference>
<dbReference type="PANTHER" id="PTHR30269:SF32">
    <property type="entry name" value="MEMBRANE TRANSPORTER PROTEIN-RELATED"/>
    <property type="match status" value="1"/>
</dbReference>
<keyword evidence="10" id="KW-1185">Reference proteome</keyword>
<dbReference type="InterPro" id="IPR052017">
    <property type="entry name" value="TSUP"/>
</dbReference>
<evidence type="ECO:0000256" key="4">
    <source>
        <dbReference type="ARBA" id="ARBA00022475"/>
    </source>
</evidence>
<keyword evidence="7 8" id="KW-0472">Membrane</keyword>
<keyword evidence="3" id="KW-0813">Transport</keyword>
<dbReference type="STRING" id="441112.SAMN04488094_114126"/>
<evidence type="ECO:0000256" key="6">
    <source>
        <dbReference type="ARBA" id="ARBA00022989"/>
    </source>
</evidence>
<evidence type="ECO:0000313" key="9">
    <source>
        <dbReference type="EMBL" id="SFD07530.1"/>
    </source>
</evidence>
<dbReference type="AlphaFoldDB" id="A0A1I1PNG7"/>
<feature type="transmembrane region" description="Helical" evidence="8">
    <location>
        <begin position="83"/>
        <end position="102"/>
    </location>
</feature>
<feature type="transmembrane region" description="Helical" evidence="8">
    <location>
        <begin position="203"/>
        <end position="222"/>
    </location>
</feature>
<keyword evidence="4 8" id="KW-1003">Cell membrane</keyword>
<feature type="transmembrane region" description="Helical" evidence="8">
    <location>
        <begin position="234"/>
        <end position="251"/>
    </location>
</feature>
<sequence length="256" mass="27046">MDLSLNGILPPLLLVAAFAITLVAAFVKGATGFAMPMIMISGLASFLSPELALAGLILPTLVTNGMQALRDGPAAAWDAVRRYRLFFLIGGVFLVLSGQLVTAVNPRIIYALIGVPIMLFGVAQLSGWKPAITSEHRRRAEIGLGAVAGGIGGISGVWGPPLVMYLTALDTPKTEQVRVQGVGFGMASILLLGTHLQTGVLNAQTVPFSVILLAPALAGMWLGQRVHDRLDQAMFRRMTLAVLVVAGLNLIRRAVF</sequence>
<feature type="transmembrane region" description="Helical" evidence="8">
    <location>
        <begin position="7"/>
        <end position="27"/>
    </location>
</feature>
<proteinExistence type="inferred from homology"/>
<evidence type="ECO:0000313" key="10">
    <source>
        <dbReference type="Proteomes" id="UP000198728"/>
    </source>
</evidence>
<protein>
    <recommendedName>
        <fullName evidence="8">Probable membrane transporter protein</fullName>
    </recommendedName>
</protein>
<organism evidence="9 10">
    <name type="scientific">Tropicimonas isoalkanivorans</name>
    <dbReference type="NCBI Taxonomy" id="441112"/>
    <lineage>
        <taxon>Bacteria</taxon>
        <taxon>Pseudomonadati</taxon>
        <taxon>Pseudomonadota</taxon>
        <taxon>Alphaproteobacteria</taxon>
        <taxon>Rhodobacterales</taxon>
        <taxon>Roseobacteraceae</taxon>
        <taxon>Tropicimonas</taxon>
    </lineage>
</organism>
<dbReference type="PANTHER" id="PTHR30269">
    <property type="entry name" value="TRANSMEMBRANE PROTEIN YFCA"/>
    <property type="match status" value="1"/>
</dbReference>
<accession>A0A1I1PNG7</accession>
<dbReference type="RefSeq" id="WP_093362333.1">
    <property type="nucleotide sequence ID" value="NZ_FOLG01000014.1"/>
</dbReference>
<comment type="subcellular location">
    <subcellularLocation>
        <location evidence="1 8">Cell membrane</location>
        <topology evidence="1 8">Multi-pass membrane protein</topology>
    </subcellularLocation>
</comment>
<gene>
    <name evidence="9" type="ORF">SAMN04488094_114126</name>
</gene>
<evidence type="ECO:0000256" key="2">
    <source>
        <dbReference type="ARBA" id="ARBA00009142"/>
    </source>
</evidence>
<dbReference type="GO" id="GO:0005886">
    <property type="term" value="C:plasma membrane"/>
    <property type="evidence" value="ECO:0007669"/>
    <property type="project" value="UniProtKB-SubCell"/>
</dbReference>
<feature type="transmembrane region" description="Helical" evidence="8">
    <location>
        <begin position="179"/>
        <end position="196"/>
    </location>
</feature>
<reference evidence="9 10" key="1">
    <citation type="submission" date="2016-10" db="EMBL/GenBank/DDBJ databases">
        <authorList>
            <person name="de Groot N.N."/>
        </authorList>
    </citation>
    <scope>NUCLEOTIDE SEQUENCE [LARGE SCALE GENOMIC DNA]</scope>
    <source>
        <strain evidence="9 10">DSM 19548</strain>
    </source>
</reference>
<comment type="similarity">
    <text evidence="2 8">Belongs to the 4-toluene sulfonate uptake permease (TSUP) (TC 2.A.102) family.</text>
</comment>
<feature type="transmembrane region" description="Helical" evidence="8">
    <location>
        <begin position="140"/>
        <end position="159"/>
    </location>
</feature>
<evidence type="ECO:0000256" key="3">
    <source>
        <dbReference type="ARBA" id="ARBA00022448"/>
    </source>
</evidence>
<keyword evidence="6 8" id="KW-1133">Transmembrane helix</keyword>
<feature type="transmembrane region" description="Helical" evidence="8">
    <location>
        <begin position="33"/>
        <end position="62"/>
    </location>
</feature>
<keyword evidence="5 8" id="KW-0812">Transmembrane</keyword>
<evidence type="ECO:0000256" key="5">
    <source>
        <dbReference type="ARBA" id="ARBA00022692"/>
    </source>
</evidence>